<proteinExistence type="predicted"/>
<name>A0A8S1HEG8_9PELO</name>
<protein>
    <submittedName>
        <fullName evidence="1">Uncharacterized protein</fullName>
    </submittedName>
</protein>
<organism evidence="1 2">
    <name type="scientific">Caenorhabditis auriculariae</name>
    <dbReference type="NCBI Taxonomy" id="2777116"/>
    <lineage>
        <taxon>Eukaryota</taxon>
        <taxon>Metazoa</taxon>
        <taxon>Ecdysozoa</taxon>
        <taxon>Nematoda</taxon>
        <taxon>Chromadorea</taxon>
        <taxon>Rhabditida</taxon>
        <taxon>Rhabditina</taxon>
        <taxon>Rhabditomorpha</taxon>
        <taxon>Rhabditoidea</taxon>
        <taxon>Rhabditidae</taxon>
        <taxon>Peloderinae</taxon>
        <taxon>Caenorhabditis</taxon>
    </lineage>
</organism>
<reference evidence="1" key="1">
    <citation type="submission" date="2020-10" db="EMBL/GenBank/DDBJ databases">
        <authorList>
            <person name="Kikuchi T."/>
        </authorList>
    </citation>
    <scope>NUCLEOTIDE SEQUENCE</scope>
    <source>
        <strain evidence="1">NKZ352</strain>
    </source>
</reference>
<accession>A0A8S1HEG8</accession>
<comment type="caution">
    <text evidence="1">The sequence shown here is derived from an EMBL/GenBank/DDBJ whole genome shotgun (WGS) entry which is preliminary data.</text>
</comment>
<sequence length="329" mass="37032">MVNKKLQKFAEEQQKSFRKVDAYRADVASLLGIGRKKLIKFPSKILVAGGKNRTPERTHFTLRQEESAEPRFKFSPPPTLLTVLPTDTAQKTIVMAMMQHLLLHHGQLDDDTIFAYGGARLFTFFSAGVAAQLNSANDPRLAFLSHQNRRHSELLNKLFHFRFLRQKKESDGSYRPVGHHMTSFLPVLPSAPKISHEKKLAELSIRNGFFYAASLAPRDFVRIGGKVLCDKGNSTDTLPPSILLPFSHFLEAVGGQPNAKPALEALGAMWPETSRSSLRELEELKIGAVPAELLEFAFLLVQEELQASEQYKSYLRNLRIKRAVPESRL</sequence>
<dbReference type="OrthoDB" id="5844431at2759"/>
<gene>
    <name evidence="1" type="ORF">CAUJ_LOCUS9546</name>
</gene>
<dbReference type="AlphaFoldDB" id="A0A8S1HEG8"/>
<keyword evidence="2" id="KW-1185">Reference proteome</keyword>
<evidence type="ECO:0000313" key="2">
    <source>
        <dbReference type="Proteomes" id="UP000835052"/>
    </source>
</evidence>
<evidence type="ECO:0000313" key="1">
    <source>
        <dbReference type="EMBL" id="CAD6193627.1"/>
    </source>
</evidence>
<dbReference type="EMBL" id="CAJGYM010000037">
    <property type="protein sequence ID" value="CAD6193627.1"/>
    <property type="molecule type" value="Genomic_DNA"/>
</dbReference>
<dbReference type="Proteomes" id="UP000835052">
    <property type="component" value="Unassembled WGS sequence"/>
</dbReference>